<feature type="chain" id="PRO_5046972484" description="Secreted protein" evidence="1">
    <location>
        <begin position="18"/>
        <end position="114"/>
    </location>
</feature>
<protein>
    <recommendedName>
        <fullName evidence="4">Secreted protein</fullName>
    </recommendedName>
</protein>
<evidence type="ECO:0000313" key="3">
    <source>
        <dbReference type="Proteomes" id="UP001590951"/>
    </source>
</evidence>
<evidence type="ECO:0000313" key="2">
    <source>
        <dbReference type="EMBL" id="KAL2055455.1"/>
    </source>
</evidence>
<comment type="caution">
    <text evidence="2">The sequence shown here is derived from an EMBL/GenBank/DDBJ whole genome shotgun (WGS) entry which is preliminary data.</text>
</comment>
<organism evidence="2 3">
    <name type="scientific">Lepraria finkii</name>
    <dbReference type="NCBI Taxonomy" id="1340010"/>
    <lineage>
        <taxon>Eukaryota</taxon>
        <taxon>Fungi</taxon>
        <taxon>Dikarya</taxon>
        <taxon>Ascomycota</taxon>
        <taxon>Pezizomycotina</taxon>
        <taxon>Lecanoromycetes</taxon>
        <taxon>OSLEUM clade</taxon>
        <taxon>Lecanoromycetidae</taxon>
        <taxon>Lecanorales</taxon>
        <taxon>Lecanorineae</taxon>
        <taxon>Stereocaulaceae</taxon>
        <taxon>Lepraria</taxon>
    </lineage>
</organism>
<dbReference type="Proteomes" id="UP001590951">
    <property type="component" value="Unassembled WGS sequence"/>
</dbReference>
<keyword evidence="3" id="KW-1185">Reference proteome</keyword>
<feature type="signal peptide" evidence="1">
    <location>
        <begin position="1"/>
        <end position="17"/>
    </location>
</feature>
<proteinExistence type="predicted"/>
<sequence length="114" mass="12712">MFFCAILLAVTATPTQSNSSLPIVDLGCVLQCVMTFNVSVPCSELTETFLLAAFSICSNWRLQFLKYPLRSASHWGVTLPRTSKSQDRSNHPKWRKTVISVINQLRIGSHQAQA</sequence>
<reference evidence="2 3" key="1">
    <citation type="submission" date="2024-09" db="EMBL/GenBank/DDBJ databases">
        <title>Rethinking Asexuality: The Enigmatic Case of Functional Sexual Genes in Lepraria (Stereocaulaceae).</title>
        <authorList>
            <person name="Doellman M."/>
            <person name="Sun Y."/>
            <person name="Barcenas-Pena A."/>
            <person name="Lumbsch H.T."/>
            <person name="Grewe F."/>
        </authorList>
    </citation>
    <scope>NUCLEOTIDE SEQUENCE [LARGE SCALE GENOMIC DNA]</scope>
    <source>
        <strain evidence="2 3">Grewe 0041</strain>
    </source>
</reference>
<evidence type="ECO:0000256" key="1">
    <source>
        <dbReference type="SAM" id="SignalP"/>
    </source>
</evidence>
<accession>A0ABR4BCS1</accession>
<gene>
    <name evidence="2" type="ORF">ABVK25_004263</name>
</gene>
<name>A0ABR4BCS1_9LECA</name>
<keyword evidence="1" id="KW-0732">Signal</keyword>
<dbReference type="EMBL" id="JBHFEH010000011">
    <property type="protein sequence ID" value="KAL2055455.1"/>
    <property type="molecule type" value="Genomic_DNA"/>
</dbReference>
<evidence type="ECO:0008006" key="4">
    <source>
        <dbReference type="Google" id="ProtNLM"/>
    </source>
</evidence>